<dbReference type="EMBL" id="BK014801">
    <property type="protein sequence ID" value="DAD76454.1"/>
    <property type="molecule type" value="Genomic_DNA"/>
</dbReference>
<reference evidence="1" key="1">
    <citation type="journal article" date="2021" name="Proc. Natl. Acad. Sci. U.S.A.">
        <title>A Catalog of Tens of Thousands of Viruses from Human Metagenomes Reveals Hidden Associations with Chronic Diseases.</title>
        <authorList>
            <person name="Tisza M.J."/>
            <person name="Buck C.B."/>
        </authorList>
    </citation>
    <scope>NUCLEOTIDE SEQUENCE</scope>
    <source>
        <strain evidence="1">CtMVT27</strain>
    </source>
</reference>
<name>A0A8S5M2P1_9CAUD</name>
<proteinExistence type="predicted"/>
<evidence type="ECO:0000313" key="1">
    <source>
        <dbReference type="EMBL" id="DAD76454.1"/>
    </source>
</evidence>
<sequence>MASNICHTILSFLLAVRFYFICRLNQYHHRMVVICYS</sequence>
<accession>A0A8S5M2P1</accession>
<organism evidence="1">
    <name type="scientific">Caudovirales sp. ctMVT27</name>
    <dbReference type="NCBI Taxonomy" id="2826771"/>
    <lineage>
        <taxon>Viruses</taxon>
        <taxon>Duplodnaviria</taxon>
        <taxon>Heunggongvirae</taxon>
        <taxon>Uroviricota</taxon>
        <taxon>Caudoviricetes</taxon>
    </lineage>
</organism>
<protein>
    <submittedName>
        <fullName evidence="1">Uncharacterized protein</fullName>
    </submittedName>
</protein>